<evidence type="ECO:0000313" key="1">
    <source>
        <dbReference type="EMBL" id="BAD94937.1"/>
    </source>
</evidence>
<accession>Q56WG1</accession>
<protein>
    <submittedName>
        <fullName evidence="1">Uncharacterized protein</fullName>
    </submittedName>
</protein>
<name>Q56WG1_ARATH</name>
<proteinExistence type="evidence at transcript level"/>
<sequence length="21" mass="2630">MKKKKKHIETGESKSMCRFFW</sequence>
<dbReference type="AlphaFoldDB" id="Q56WG1"/>
<organism evidence="1">
    <name type="scientific">Arabidopsis thaliana</name>
    <name type="common">Mouse-ear cress</name>
    <dbReference type="NCBI Taxonomy" id="3702"/>
    <lineage>
        <taxon>Eukaryota</taxon>
        <taxon>Viridiplantae</taxon>
        <taxon>Streptophyta</taxon>
        <taxon>Embryophyta</taxon>
        <taxon>Tracheophyta</taxon>
        <taxon>Spermatophyta</taxon>
        <taxon>Magnoliopsida</taxon>
        <taxon>eudicotyledons</taxon>
        <taxon>Gunneridae</taxon>
        <taxon>Pentapetalae</taxon>
        <taxon>rosids</taxon>
        <taxon>malvids</taxon>
        <taxon>Brassicales</taxon>
        <taxon>Brassicaceae</taxon>
        <taxon>Camelineae</taxon>
        <taxon>Arabidopsis</taxon>
    </lineage>
</organism>
<reference evidence="1" key="1">
    <citation type="submission" date="2005-03" db="EMBL/GenBank/DDBJ databases">
        <title>Large-scale analysis of RIKEN Arabidopsis full-length (RAFL) cDNAs.</title>
        <authorList>
            <person name="Totoki Y."/>
            <person name="Seki M."/>
            <person name="Ishida J."/>
            <person name="Nakajima M."/>
            <person name="Enju A."/>
            <person name="Kamiya A."/>
            <person name="Narusaka M."/>
            <person name="Shin-i T."/>
            <person name="Nakagawa M."/>
            <person name="Sakamoto N."/>
            <person name="Oishi K."/>
            <person name="Kohara Y."/>
            <person name="Kobayashi M."/>
            <person name="Toyoda A."/>
            <person name="Sakaki Y."/>
            <person name="Sakurai T."/>
            <person name="Iida K."/>
            <person name="Akiyama K."/>
            <person name="Satou M."/>
            <person name="Toyoda T."/>
            <person name="Konagaya A."/>
            <person name="Carninci P."/>
            <person name="Kawai J."/>
            <person name="Hayashizaki Y."/>
            <person name="Shinozaki K."/>
        </authorList>
    </citation>
    <scope>NUCLEOTIDE SEQUENCE</scope>
</reference>
<dbReference type="EMBL" id="AK222080">
    <property type="protein sequence ID" value="BAD94937.1"/>
    <property type="molecule type" value="mRNA"/>
</dbReference>